<evidence type="ECO:0000313" key="2">
    <source>
        <dbReference type="Proteomes" id="UP000249453"/>
    </source>
</evidence>
<sequence length="122" mass="13842">MQTTYQVTGNDLAKALTGLMKPVDKTRDTSLQSEVMIRAHSRYRMYRLSNTKTKRVNGRWQNVPADYNARDFAICLEKAWGDVKFMRSKAAWENGTGPRVAIDAATFEACRSDSAFTDRRGV</sequence>
<reference evidence="1 2" key="1">
    <citation type="submission" date="2018-06" db="EMBL/GenBank/DDBJ databases">
        <title>Genomic Encyclopedia of Type Strains, Phase IV (KMG-IV): sequencing the most valuable type-strain genomes for metagenomic binning, comparative biology and taxonomic classification.</title>
        <authorList>
            <person name="Goeker M."/>
        </authorList>
    </citation>
    <scope>NUCLEOTIDE SEQUENCE [LARGE SCALE GENOMIC DNA]</scope>
    <source>
        <strain evidence="1 2">DSM 26720</strain>
    </source>
</reference>
<proteinExistence type="predicted"/>
<gene>
    <name evidence="1" type="ORF">C7374_11161</name>
</gene>
<dbReference type="OrthoDB" id="9839369at2"/>
<dbReference type="Proteomes" id="UP000249453">
    <property type="component" value="Unassembled WGS sequence"/>
</dbReference>
<keyword evidence="2" id="KW-1185">Reference proteome</keyword>
<accession>A0A364JTH2</accession>
<dbReference type="AlphaFoldDB" id="A0A364JTH2"/>
<comment type="caution">
    <text evidence="1">The sequence shown here is derived from an EMBL/GenBank/DDBJ whole genome shotgun (WGS) entry which is preliminary data.</text>
</comment>
<dbReference type="EMBL" id="QLMK01000011">
    <property type="protein sequence ID" value="RAK27067.1"/>
    <property type="molecule type" value="Genomic_DNA"/>
</dbReference>
<evidence type="ECO:0000313" key="1">
    <source>
        <dbReference type="EMBL" id="RAK27067.1"/>
    </source>
</evidence>
<organism evidence="1 2">
    <name type="scientific">Falsochrobactrum ovis</name>
    <dbReference type="NCBI Taxonomy" id="1293442"/>
    <lineage>
        <taxon>Bacteria</taxon>
        <taxon>Pseudomonadati</taxon>
        <taxon>Pseudomonadota</taxon>
        <taxon>Alphaproteobacteria</taxon>
        <taxon>Hyphomicrobiales</taxon>
        <taxon>Brucellaceae</taxon>
        <taxon>Falsochrobactrum</taxon>
    </lineage>
</organism>
<dbReference type="RefSeq" id="WP_111575872.1">
    <property type="nucleotide sequence ID" value="NZ_JBHEEY010000011.1"/>
</dbReference>
<name>A0A364JTH2_9HYPH</name>
<protein>
    <submittedName>
        <fullName evidence="1">Uncharacterized protein</fullName>
    </submittedName>
</protein>